<evidence type="ECO:0000256" key="1">
    <source>
        <dbReference type="SAM" id="Phobius"/>
    </source>
</evidence>
<feature type="transmembrane region" description="Helical" evidence="1">
    <location>
        <begin position="102"/>
        <end position="122"/>
    </location>
</feature>
<keyword evidence="1" id="KW-0812">Transmembrane</keyword>
<organism evidence="2 3">
    <name type="scientific">Shouchella hunanensis</name>
    <dbReference type="NCBI Taxonomy" id="766894"/>
    <lineage>
        <taxon>Bacteria</taxon>
        <taxon>Bacillati</taxon>
        <taxon>Bacillota</taxon>
        <taxon>Bacilli</taxon>
        <taxon>Bacillales</taxon>
        <taxon>Bacillaceae</taxon>
        <taxon>Shouchella</taxon>
    </lineage>
</organism>
<evidence type="ECO:0000313" key="2">
    <source>
        <dbReference type="EMBL" id="WDF02968.1"/>
    </source>
</evidence>
<gene>
    <name evidence="2" type="ORF">PQ477_15895</name>
</gene>
<feature type="transmembrane region" description="Helical" evidence="1">
    <location>
        <begin position="50"/>
        <end position="67"/>
    </location>
</feature>
<feature type="transmembrane region" description="Helical" evidence="1">
    <location>
        <begin position="74"/>
        <end position="96"/>
    </location>
</feature>
<keyword evidence="1" id="KW-0472">Membrane</keyword>
<accession>A0ABY7W6A7</accession>
<proteinExistence type="predicted"/>
<dbReference type="Proteomes" id="UP001215143">
    <property type="component" value="Chromosome"/>
</dbReference>
<dbReference type="RefSeq" id="WP_274272475.1">
    <property type="nucleotide sequence ID" value="NZ_CP117834.1"/>
</dbReference>
<keyword evidence="3" id="KW-1185">Reference proteome</keyword>
<sequence length="146" mass="16803">MRNDLKNLDALILYFALTLTARGIWLVIVSNERFLASETYRLMNGLIPQWGWAILSLAGALILFLAMTIKWHRYIWLVVGGLLASFIYLLLALATWDASSVSILTFIHVISAIFCLSIAWMGGDDWWRMKKSARRLENLSEKRIRK</sequence>
<protein>
    <submittedName>
        <fullName evidence="2">Uncharacterized protein</fullName>
    </submittedName>
</protein>
<feature type="transmembrane region" description="Helical" evidence="1">
    <location>
        <begin position="12"/>
        <end position="30"/>
    </location>
</feature>
<dbReference type="EMBL" id="CP117834">
    <property type="protein sequence ID" value="WDF02968.1"/>
    <property type="molecule type" value="Genomic_DNA"/>
</dbReference>
<name>A0ABY7W6A7_9BACI</name>
<keyword evidence="1" id="KW-1133">Transmembrane helix</keyword>
<reference evidence="2 3" key="1">
    <citation type="submission" date="2023-02" db="EMBL/GenBank/DDBJ databases">
        <authorList>
            <person name="Liu G."/>
        </authorList>
    </citation>
    <scope>NUCLEOTIDE SEQUENCE [LARGE SCALE GENOMIC DNA]</scope>
    <source>
        <strain evidence="2 3">DSM 23008</strain>
    </source>
</reference>
<evidence type="ECO:0000313" key="3">
    <source>
        <dbReference type="Proteomes" id="UP001215143"/>
    </source>
</evidence>